<keyword evidence="7" id="KW-0234">DNA repair</keyword>
<dbReference type="OrthoDB" id="5290748at2"/>
<evidence type="ECO:0000256" key="2">
    <source>
        <dbReference type="ARBA" id="ARBA00022723"/>
    </source>
</evidence>
<evidence type="ECO:0000259" key="8">
    <source>
        <dbReference type="SMART" id="SM00986"/>
    </source>
</evidence>
<evidence type="ECO:0000313" key="9">
    <source>
        <dbReference type="EMBL" id="KGL44614.1"/>
    </source>
</evidence>
<gene>
    <name evidence="9" type="ORF">EP57_01260</name>
</gene>
<comment type="caution">
    <text evidence="9">The sequence shown here is derived from an EMBL/GenBank/DDBJ whole genome shotgun (WGS) entry which is preliminary data.</text>
</comment>
<dbReference type="InterPro" id="IPR005122">
    <property type="entry name" value="Uracil-DNA_glycosylase-like"/>
</dbReference>
<keyword evidence="3" id="KW-0227">DNA damage</keyword>
<keyword evidence="2" id="KW-0479">Metal-binding</keyword>
<dbReference type="GO" id="GO:0006281">
    <property type="term" value="P:DNA repair"/>
    <property type="evidence" value="ECO:0007669"/>
    <property type="project" value="UniProtKB-KW"/>
</dbReference>
<evidence type="ECO:0000256" key="4">
    <source>
        <dbReference type="ARBA" id="ARBA00022801"/>
    </source>
</evidence>
<keyword evidence="6" id="KW-0411">Iron-sulfur</keyword>
<evidence type="ECO:0000256" key="3">
    <source>
        <dbReference type="ARBA" id="ARBA00022763"/>
    </source>
</evidence>
<evidence type="ECO:0000256" key="5">
    <source>
        <dbReference type="ARBA" id="ARBA00023004"/>
    </source>
</evidence>
<dbReference type="eggNOG" id="COG1573">
    <property type="taxonomic scope" value="Bacteria"/>
</dbReference>
<dbReference type="GeneID" id="58716074"/>
<accession>A0A099WFU2</accession>
<organism evidence="9 10">
    <name type="scientific">Listeria booriae</name>
    <dbReference type="NCBI Taxonomy" id="1552123"/>
    <lineage>
        <taxon>Bacteria</taxon>
        <taxon>Bacillati</taxon>
        <taxon>Bacillota</taxon>
        <taxon>Bacilli</taxon>
        <taxon>Bacillales</taxon>
        <taxon>Listeriaceae</taxon>
        <taxon>Listeria</taxon>
    </lineage>
</organism>
<sequence length="213" mass="23857">MTYPRELIDPIIAKNNEFDLEGFVFGNGDFSPEIMLIGEAPGEVEIRTGVPFTGRAGKELDKTLAIAGLTRDQVYITSVVRSRPFGHKTKIDRAGHTVQKRPNRLPKPQEILLHAPLLDYEISQVKPKLIVALGGCALKRLIDNKMTISASHGRLWRGPIKQLGADGKYEASPQDYTIFPTFHPAAIFYNRKIESDLIADWEQLKEILASKSY</sequence>
<evidence type="ECO:0000256" key="7">
    <source>
        <dbReference type="ARBA" id="ARBA00023204"/>
    </source>
</evidence>
<dbReference type="EMBL" id="JNFA01000002">
    <property type="protein sequence ID" value="KGL44614.1"/>
    <property type="molecule type" value="Genomic_DNA"/>
</dbReference>
<dbReference type="AlphaFoldDB" id="A0A099WFU2"/>
<dbReference type="CDD" id="cd10030">
    <property type="entry name" value="UDG-F4_TTUDGA_SPO1dp_like"/>
    <property type="match status" value="1"/>
</dbReference>
<keyword evidence="1" id="KW-0004">4Fe-4S</keyword>
<evidence type="ECO:0000256" key="6">
    <source>
        <dbReference type="ARBA" id="ARBA00023014"/>
    </source>
</evidence>
<dbReference type="SMART" id="SM00987">
    <property type="entry name" value="UreE_C"/>
    <property type="match status" value="1"/>
</dbReference>
<feature type="domain" description="Uracil-DNA glycosylase-like" evidence="8">
    <location>
        <begin position="25"/>
        <end position="205"/>
    </location>
</feature>
<proteinExistence type="predicted"/>
<dbReference type="RefSeq" id="WP_036083402.1">
    <property type="nucleotide sequence ID" value="NZ_CBCSHQ010000008.1"/>
</dbReference>
<keyword evidence="4" id="KW-0378">Hydrolase</keyword>
<dbReference type="Proteomes" id="UP000029844">
    <property type="component" value="Unassembled WGS sequence"/>
</dbReference>
<protein>
    <recommendedName>
        <fullName evidence="8">Uracil-DNA glycosylase-like domain-containing protein</fullName>
    </recommendedName>
</protein>
<dbReference type="PANTHER" id="PTHR33693">
    <property type="entry name" value="TYPE-5 URACIL-DNA GLYCOSYLASE"/>
    <property type="match status" value="1"/>
</dbReference>
<dbReference type="Gene3D" id="3.40.470.10">
    <property type="entry name" value="Uracil-DNA glycosylase-like domain"/>
    <property type="match status" value="1"/>
</dbReference>
<dbReference type="InterPro" id="IPR036895">
    <property type="entry name" value="Uracil-DNA_glycosylase-like_sf"/>
</dbReference>
<dbReference type="GO" id="GO:0097506">
    <property type="term" value="F:deaminated base DNA N-glycosylase activity"/>
    <property type="evidence" value="ECO:0007669"/>
    <property type="project" value="UniProtKB-ARBA"/>
</dbReference>
<keyword evidence="5" id="KW-0408">Iron</keyword>
<dbReference type="InterPro" id="IPR051536">
    <property type="entry name" value="UDG_Type-4/5"/>
</dbReference>
<dbReference type="PANTHER" id="PTHR33693:SF1">
    <property type="entry name" value="TYPE-4 URACIL-DNA GLYCOSYLASE"/>
    <property type="match status" value="1"/>
</dbReference>
<name>A0A099WFU2_9LIST</name>
<evidence type="ECO:0000256" key="1">
    <source>
        <dbReference type="ARBA" id="ARBA00022485"/>
    </source>
</evidence>
<evidence type="ECO:0000313" key="10">
    <source>
        <dbReference type="Proteomes" id="UP000029844"/>
    </source>
</evidence>
<reference evidence="9 10" key="1">
    <citation type="submission" date="2014-05" db="EMBL/GenBank/DDBJ databases">
        <title>Novel Listeriaceae from food processing environments.</title>
        <authorList>
            <person name="den Bakker H.C."/>
        </authorList>
    </citation>
    <scope>NUCLEOTIDE SEQUENCE [LARGE SCALE GENOMIC DNA]</scope>
    <source>
        <strain evidence="9 10">FSL A5-0281</strain>
    </source>
</reference>
<dbReference type="STRING" id="1552123.EP57_01260"/>
<dbReference type="SMART" id="SM00986">
    <property type="entry name" value="UDG"/>
    <property type="match status" value="1"/>
</dbReference>
<dbReference type="Pfam" id="PF03167">
    <property type="entry name" value="UDG"/>
    <property type="match status" value="1"/>
</dbReference>
<dbReference type="GO" id="GO:0051539">
    <property type="term" value="F:4 iron, 4 sulfur cluster binding"/>
    <property type="evidence" value="ECO:0007669"/>
    <property type="project" value="UniProtKB-KW"/>
</dbReference>
<dbReference type="SUPFAM" id="SSF52141">
    <property type="entry name" value="Uracil-DNA glycosylase-like"/>
    <property type="match status" value="1"/>
</dbReference>
<keyword evidence="10" id="KW-1185">Reference proteome</keyword>
<dbReference type="GO" id="GO:0046872">
    <property type="term" value="F:metal ion binding"/>
    <property type="evidence" value="ECO:0007669"/>
    <property type="project" value="UniProtKB-KW"/>
</dbReference>